<name>A0A433VQT3_9CYAN</name>
<keyword evidence="4" id="KW-1185">Reference proteome</keyword>
<feature type="domain" description="Type I restriction enzyme HindI endonuclease subunit-like C-terminal" evidence="2">
    <location>
        <begin position="24"/>
        <end position="170"/>
    </location>
</feature>
<reference evidence="3" key="1">
    <citation type="submission" date="2018-12" db="EMBL/GenBank/DDBJ databases">
        <authorList>
            <person name="Will S."/>
            <person name="Neumann-Schaal M."/>
            <person name="Henke P."/>
        </authorList>
    </citation>
    <scope>NUCLEOTIDE SEQUENCE</scope>
    <source>
        <strain evidence="3">PCC 7102</strain>
    </source>
</reference>
<proteinExistence type="predicted"/>
<reference evidence="3" key="2">
    <citation type="journal article" date="2019" name="Genome Biol. Evol.">
        <title>Day and night: Metabolic profiles and evolutionary relationships of six axenic non-marine cyanobacteria.</title>
        <authorList>
            <person name="Will S.E."/>
            <person name="Henke P."/>
            <person name="Boedeker C."/>
            <person name="Huang S."/>
            <person name="Brinkmann H."/>
            <person name="Rohde M."/>
            <person name="Jarek M."/>
            <person name="Friedl T."/>
            <person name="Seufert S."/>
            <person name="Schumacher M."/>
            <person name="Overmann J."/>
            <person name="Neumann-Schaal M."/>
            <person name="Petersen J."/>
        </authorList>
    </citation>
    <scope>NUCLEOTIDE SEQUENCE [LARGE SCALE GENOMIC DNA]</scope>
    <source>
        <strain evidence="3">PCC 7102</strain>
    </source>
</reference>
<dbReference type="EMBL" id="RSCL01000003">
    <property type="protein sequence ID" value="RUT08466.1"/>
    <property type="molecule type" value="Genomic_DNA"/>
</dbReference>
<protein>
    <recommendedName>
        <fullName evidence="2">Type I restriction enzyme HindI endonuclease subunit-like C-terminal domain-containing protein</fullName>
    </recommendedName>
</protein>
<gene>
    <name evidence="3" type="ORF">DSM106972_016340</name>
</gene>
<dbReference type="Proteomes" id="UP000271624">
    <property type="component" value="Unassembled WGS sequence"/>
</dbReference>
<dbReference type="Pfam" id="PF11867">
    <property type="entry name" value="T1RH-like_C"/>
    <property type="match status" value="1"/>
</dbReference>
<dbReference type="PANTHER" id="PTHR30195">
    <property type="entry name" value="TYPE I SITE-SPECIFIC DEOXYRIBONUCLEASE PROTEIN SUBUNIT M AND R"/>
    <property type="match status" value="1"/>
</dbReference>
<dbReference type="AlphaFoldDB" id="A0A433VQT3"/>
<evidence type="ECO:0000313" key="3">
    <source>
        <dbReference type="EMBL" id="RUT08466.1"/>
    </source>
</evidence>
<evidence type="ECO:0000256" key="1">
    <source>
        <dbReference type="ARBA" id="ARBA00022747"/>
    </source>
</evidence>
<dbReference type="GO" id="GO:0009307">
    <property type="term" value="P:DNA restriction-modification system"/>
    <property type="evidence" value="ECO:0007669"/>
    <property type="project" value="UniProtKB-KW"/>
</dbReference>
<sequence>MLSEHLTITGITTLCQLHDINDPEFWQDFSDDKDIQIAVVRKSAELLQIMQKKLDENELYYATFSKRVKEVLNQFEQGQIQGAETLKKYEQIIRDMQASLGAHTNTSLNQKAYGILKILEAFQNEDNIQLEATAQAIDALYTSEAPSGWQLKEQLRKQLRQQVRTLVFKLGLSNWKDIPAKVEEYAIKHY</sequence>
<evidence type="ECO:0000259" key="2">
    <source>
        <dbReference type="Pfam" id="PF11867"/>
    </source>
</evidence>
<comment type="caution">
    <text evidence="3">The sequence shown here is derived from an EMBL/GenBank/DDBJ whole genome shotgun (WGS) entry which is preliminary data.</text>
</comment>
<keyword evidence="1" id="KW-0680">Restriction system</keyword>
<organism evidence="3 4">
    <name type="scientific">Dulcicalothrix desertica PCC 7102</name>
    <dbReference type="NCBI Taxonomy" id="232991"/>
    <lineage>
        <taxon>Bacteria</taxon>
        <taxon>Bacillati</taxon>
        <taxon>Cyanobacteriota</taxon>
        <taxon>Cyanophyceae</taxon>
        <taxon>Nostocales</taxon>
        <taxon>Calotrichaceae</taxon>
        <taxon>Dulcicalothrix</taxon>
    </lineage>
</organism>
<dbReference type="InterPro" id="IPR021810">
    <property type="entry name" value="T1RH-like_C"/>
</dbReference>
<evidence type="ECO:0000313" key="4">
    <source>
        <dbReference type="Proteomes" id="UP000271624"/>
    </source>
</evidence>
<dbReference type="InterPro" id="IPR051268">
    <property type="entry name" value="Type-I_R_enzyme_R_subunit"/>
</dbReference>
<dbReference type="PANTHER" id="PTHR30195:SF15">
    <property type="entry name" value="TYPE I RESTRICTION ENZYME HINDI ENDONUCLEASE SUBUNIT"/>
    <property type="match status" value="1"/>
</dbReference>
<accession>A0A433VQT3</accession>